<dbReference type="AlphaFoldDB" id="A0ABD5GT97"/>
<organism evidence="1 2">
    <name type="scientific">Lactococcus lactis</name>
    <dbReference type="NCBI Taxonomy" id="1358"/>
    <lineage>
        <taxon>Bacteria</taxon>
        <taxon>Bacillati</taxon>
        <taxon>Bacillota</taxon>
        <taxon>Bacilli</taxon>
        <taxon>Lactobacillales</taxon>
        <taxon>Streptococcaceae</taxon>
        <taxon>Lactococcus</taxon>
    </lineage>
</organism>
<dbReference type="EMBL" id="JAWHVN010000053">
    <property type="protein sequence ID" value="MDV2619451.1"/>
    <property type="molecule type" value="Genomic_DNA"/>
</dbReference>
<proteinExistence type="predicted"/>
<comment type="caution">
    <text evidence="1">The sequence shown here is derived from an EMBL/GenBank/DDBJ whole genome shotgun (WGS) entry which is preliminary data.</text>
</comment>
<evidence type="ECO:0000313" key="2">
    <source>
        <dbReference type="Proteomes" id="UP001186159"/>
    </source>
</evidence>
<dbReference type="InterPro" id="IPR046618">
    <property type="entry name" value="DUF6731"/>
</dbReference>
<dbReference type="Proteomes" id="UP001186159">
    <property type="component" value="Unassembled WGS sequence"/>
</dbReference>
<sequence length="336" mass="39386">MKIIYYNAFLCKNGVKTHFPLHELFDFIADGTPLQRTQKVIKGKNLFLYKKRLSEVKRDKNKSVAGYEYINTNRTMWIGKFNDDKPFTGKIGSEQLIQITDELYQPNTCLGISDNFLFLMEYNFLGPSKAQIEDFLSKYIKNDNKDIKYDVRLFEIPSDKMMDLIPNSESIKSIKLTLNNENFHLSNMFPSLTDDKKTLFEKLFSSPVEVSNELDVNQTIIVLKKGRRKKEMKIDQISDILKLIRFDSDSIASAQVEFQHPKTKETKKIDLKHDGNYTGEINAQKFSGFDILAELLTTHYYDRTKRNKDEHYKVYELDDFDRKDFSFEYPQAISIE</sequence>
<accession>A0ABD5GT97</accession>
<gene>
    <name evidence="1" type="ORF">RZO27_10015</name>
</gene>
<protein>
    <submittedName>
        <fullName evidence="1">DUF6731 family protein</fullName>
    </submittedName>
</protein>
<name>A0ABD5GT97_9LACT</name>
<evidence type="ECO:0000313" key="1">
    <source>
        <dbReference type="EMBL" id="MDV2619451.1"/>
    </source>
</evidence>
<reference evidence="1 2" key="1">
    <citation type="submission" date="2023-10" db="EMBL/GenBank/DDBJ databases">
        <title>Production of high quality cheese from raw caw milk (raw cheese).</title>
        <authorList>
            <person name="Samouris G."/>
        </authorList>
    </citation>
    <scope>NUCLEOTIDE SEQUENCE [LARGE SCALE GENOMIC DNA]</scope>
    <source>
        <strain evidence="1 2">MRS-5</strain>
    </source>
</reference>
<dbReference type="RefSeq" id="WP_308859411.1">
    <property type="nucleotide sequence ID" value="NZ_JAVFYY010000003.1"/>
</dbReference>
<dbReference type="Pfam" id="PF20505">
    <property type="entry name" value="DUF6731"/>
    <property type="match status" value="1"/>
</dbReference>